<dbReference type="EMBL" id="JANPWB010000011">
    <property type="protein sequence ID" value="KAJ1128679.1"/>
    <property type="molecule type" value="Genomic_DNA"/>
</dbReference>
<dbReference type="AlphaFoldDB" id="A0AAV7PN66"/>
<dbReference type="Proteomes" id="UP001066276">
    <property type="component" value="Chromosome 7"/>
</dbReference>
<proteinExistence type="predicted"/>
<reference evidence="1" key="1">
    <citation type="journal article" date="2022" name="bioRxiv">
        <title>Sequencing and chromosome-scale assembly of the giantPleurodeles waltlgenome.</title>
        <authorList>
            <person name="Brown T."/>
            <person name="Elewa A."/>
            <person name="Iarovenko S."/>
            <person name="Subramanian E."/>
            <person name="Araus A.J."/>
            <person name="Petzold A."/>
            <person name="Susuki M."/>
            <person name="Suzuki K.-i.T."/>
            <person name="Hayashi T."/>
            <person name="Toyoda A."/>
            <person name="Oliveira C."/>
            <person name="Osipova E."/>
            <person name="Leigh N.D."/>
            <person name="Simon A."/>
            <person name="Yun M.H."/>
        </authorList>
    </citation>
    <scope>NUCLEOTIDE SEQUENCE</scope>
    <source>
        <strain evidence="1">20211129_DDA</strain>
        <tissue evidence="1">Liver</tissue>
    </source>
</reference>
<accession>A0AAV7PN66</accession>
<name>A0AAV7PN66_PLEWA</name>
<evidence type="ECO:0000313" key="1">
    <source>
        <dbReference type="EMBL" id="KAJ1128679.1"/>
    </source>
</evidence>
<comment type="caution">
    <text evidence="1">The sequence shown here is derived from an EMBL/GenBank/DDBJ whole genome shotgun (WGS) entry which is preliminary data.</text>
</comment>
<keyword evidence="2" id="KW-1185">Reference proteome</keyword>
<sequence>MRTEGCYCSKSQVLRRFLKVRRSCVRRRFTGREFQVLAARWEKDLPPSVVQWMRGGGEGKVGGAEMACLDVEVEMLVEVGRAGVVESLVIVDQEFEDDPFVDGEPVKVSEVGLDVFMAREIKDESC</sequence>
<organism evidence="1 2">
    <name type="scientific">Pleurodeles waltl</name>
    <name type="common">Iberian ribbed newt</name>
    <dbReference type="NCBI Taxonomy" id="8319"/>
    <lineage>
        <taxon>Eukaryota</taxon>
        <taxon>Metazoa</taxon>
        <taxon>Chordata</taxon>
        <taxon>Craniata</taxon>
        <taxon>Vertebrata</taxon>
        <taxon>Euteleostomi</taxon>
        <taxon>Amphibia</taxon>
        <taxon>Batrachia</taxon>
        <taxon>Caudata</taxon>
        <taxon>Salamandroidea</taxon>
        <taxon>Salamandridae</taxon>
        <taxon>Pleurodelinae</taxon>
        <taxon>Pleurodeles</taxon>
    </lineage>
</organism>
<protein>
    <submittedName>
        <fullName evidence="1">Uncharacterized protein</fullName>
    </submittedName>
</protein>
<evidence type="ECO:0000313" key="2">
    <source>
        <dbReference type="Proteomes" id="UP001066276"/>
    </source>
</evidence>
<gene>
    <name evidence="1" type="ORF">NDU88_007054</name>
</gene>